<dbReference type="InterPro" id="IPR002885">
    <property type="entry name" value="PPR_rpt"/>
</dbReference>
<dbReference type="Gene3D" id="1.25.40.10">
    <property type="entry name" value="Tetratricopeptide repeat domain"/>
    <property type="match status" value="3"/>
</dbReference>
<feature type="repeat" description="PPR" evidence="1">
    <location>
        <begin position="513"/>
        <end position="547"/>
    </location>
</feature>
<comment type="caution">
    <text evidence="2">The sequence shown here is derived from an EMBL/GenBank/DDBJ whole genome shotgun (WGS) entry which is preliminary data.</text>
</comment>
<dbReference type="NCBIfam" id="TIGR00756">
    <property type="entry name" value="PPR"/>
    <property type="match status" value="2"/>
</dbReference>
<proteinExistence type="predicted"/>
<reference evidence="2" key="1">
    <citation type="submission" date="2023-06" db="EMBL/GenBank/DDBJ databases">
        <title>Genome-scale phylogeny and comparative genomics of the fungal order Sordariales.</title>
        <authorList>
            <consortium name="Lawrence Berkeley National Laboratory"/>
            <person name="Hensen N."/>
            <person name="Bonometti L."/>
            <person name="Westerberg I."/>
            <person name="Brannstrom I.O."/>
            <person name="Guillou S."/>
            <person name="Cros-Aarteil S."/>
            <person name="Calhoun S."/>
            <person name="Haridas S."/>
            <person name="Kuo A."/>
            <person name="Mondo S."/>
            <person name="Pangilinan J."/>
            <person name="Riley R."/>
            <person name="LaButti K."/>
            <person name="Andreopoulos B."/>
            <person name="Lipzen A."/>
            <person name="Chen C."/>
            <person name="Yanf M."/>
            <person name="Daum C."/>
            <person name="Ng V."/>
            <person name="Clum A."/>
            <person name="Steindorff A."/>
            <person name="Ohm R."/>
            <person name="Martin F."/>
            <person name="Silar P."/>
            <person name="Natvig D."/>
            <person name="Lalanne C."/>
            <person name="Gautier V."/>
            <person name="Ament-velasquez S.L."/>
            <person name="Kruys A."/>
            <person name="Hutchinson M.I."/>
            <person name="Powell A.J."/>
            <person name="Barry K."/>
            <person name="Miller A.N."/>
            <person name="Grigoriev I.V."/>
            <person name="Debuchy R."/>
            <person name="Gladieux P."/>
            <person name="Thoren M.H."/>
            <person name="Johannesson H."/>
        </authorList>
    </citation>
    <scope>NUCLEOTIDE SEQUENCE</scope>
    <source>
        <strain evidence="2">SMH3391-2</strain>
    </source>
</reference>
<dbReference type="EMBL" id="JAULSR010000002">
    <property type="protein sequence ID" value="KAK0630611.1"/>
    <property type="molecule type" value="Genomic_DNA"/>
</dbReference>
<dbReference type="PROSITE" id="PS51375">
    <property type="entry name" value="PPR"/>
    <property type="match status" value="2"/>
</dbReference>
<feature type="repeat" description="PPR" evidence="1">
    <location>
        <begin position="665"/>
        <end position="699"/>
    </location>
</feature>
<dbReference type="InterPro" id="IPR011990">
    <property type="entry name" value="TPR-like_helical_dom_sf"/>
</dbReference>
<dbReference type="PANTHER" id="PTHR45613:SF9">
    <property type="entry name" value="MITOCHONDRIAL GROUP I INTRON SPLICING FACTOR CCM1"/>
    <property type="match status" value="1"/>
</dbReference>
<dbReference type="Pfam" id="PF01535">
    <property type="entry name" value="PPR"/>
    <property type="match status" value="2"/>
</dbReference>
<feature type="non-terminal residue" evidence="2">
    <location>
        <position position="770"/>
    </location>
</feature>
<organism evidence="2 3">
    <name type="scientific">Bombardia bombarda</name>
    <dbReference type="NCBI Taxonomy" id="252184"/>
    <lineage>
        <taxon>Eukaryota</taxon>
        <taxon>Fungi</taxon>
        <taxon>Dikarya</taxon>
        <taxon>Ascomycota</taxon>
        <taxon>Pezizomycotina</taxon>
        <taxon>Sordariomycetes</taxon>
        <taxon>Sordariomycetidae</taxon>
        <taxon>Sordariales</taxon>
        <taxon>Lasiosphaeriaceae</taxon>
        <taxon>Bombardia</taxon>
    </lineage>
</organism>
<sequence>SSSRAMFQSIISGQAARTPTPTAPTSNITIDQIDLLKDMATIQETLDQEGPTAAAAFAFFERAVYPRIAQSGPDLPLLVKSQITALMSKLSLEGKQDAGNADPPIMTRITEIMLALDIFNPKVWGTLVLQLVEQICQVNMPPEGYSSTESYGSAMAQRDAHLDDLKGAWSIFCCHGPVQINEDDAVAETDGIADDASEKPTLHPRRPPVSAELPAFSQKFTEAFSHYPGPLLTPAWAAYVSYAVLITHIDGTSAVVRDNSSFVSIMSRILYNSKIPHLKKALGPALSDYPHTLAYIRPHFTKAALAAASQKAVEQELANIHRQLGQAIKARNLRAVQEAWKLFWGKSDVPDAARIKVLHTNPLLFNYFIMAYMALRVPALAIEVWNSMTRINIMPTIKTWNSMIKGCANARNENGINTVWNRLIASGIQLDTAIWTARIHGLILSGSLSKGLQALDEMARTWRERARPENQAIAVQPTIEPVNAALAGLLRFERLGAAKGVLRWATEQGITPDIYTFNTLLRPLVRKGKMAEVKEMFEMMRKANVSVDSATFTILLDEALTSLEHQTPEQMVHIVTKAIADMDAVGIRANMLTYGKIIYLLLQVGDEADQPVRAVLAHMWHKGIELSSHIYTMLAEFYFSRDPPEAGVVTALIESRHLHSNKDIDRVFWERVMKGYCQVGEVDRAQAIFNRLFAEGTTITFSTLYELLLALVNAGLRDDAAAIVVKARSIKEADEEVGRERIRFWKHRFWHLAYREGLLAEDLYEPFRQA</sequence>
<dbReference type="PANTHER" id="PTHR45613">
    <property type="entry name" value="PENTATRICOPEPTIDE REPEAT-CONTAINING PROTEIN"/>
    <property type="match status" value="1"/>
</dbReference>
<accession>A0AA39XBH0</accession>
<evidence type="ECO:0000256" key="1">
    <source>
        <dbReference type="PROSITE-ProRule" id="PRU00708"/>
    </source>
</evidence>
<evidence type="ECO:0000313" key="3">
    <source>
        <dbReference type="Proteomes" id="UP001174934"/>
    </source>
</evidence>
<dbReference type="AlphaFoldDB" id="A0AA39XBH0"/>
<dbReference type="Pfam" id="PF13041">
    <property type="entry name" value="PPR_2"/>
    <property type="match status" value="1"/>
</dbReference>
<protein>
    <recommendedName>
        <fullName evidence="4">Pentatricopeptide repeat-containing protein</fullName>
    </recommendedName>
</protein>
<dbReference type="Proteomes" id="UP001174934">
    <property type="component" value="Unassembled WGS sequence"/>
</dbReference>
<evidence type="ECO:0008006" key="4">
    <source>
        <dbReference type="Google" id="ProtNLM"/>
    </source>
</evidence>
<name>A0AA39XBH0_9PEZI</name>
<keyword evidence="3" id="KW-1185">Reference proteome</keyword>
<feature type="non-terminal residue" evidence="2">
    <location>
        <position position="1"/>
    </location>
</feature>
<gene>
    <name evidence="2" type="ORF">B0T17DRAFT_456817</name>
</gene>
<evidence type="ECO:0000313" key="2">
    <source>
        <dbReference type="EMBL" id="KAK0630611.1"/>
    </source>
</evidence>